<evidence type="ECO:0000313" key="3">
    <source>
        <dbReference type="Proteomes" id="UP000613580"/>
    </source>
</evidence>
<comment type="caution">
    <text evidence="2">The sequence shown here is derived from an EMBL/GenBank/DDBJ whole genome shotgun (WGS) entry which is preliminary data.</text>
</comment>
<proteinExistence type="predicted"/>
<organism evidence="2 3">
    <name type="scientific">Mycena chlorophos</name>
    <name type="common">Agaric fungus</name>
    <name type="synonym">Agaricus chlorophos</name>
    <dbReference type="NCBI Taxonomy" id="658473"/>
    <lineage>
        <taxon>Eukaryota</taxon>
        <taxon>Fungi</taxon>
        <taxon>Dikarya</taxon>
        <taxon>Basidiomycota</taxon>
        <taxon>Agaricomycotina</taxon>
        <taxon>Agaricomycetes</taxon>
        <taxon>Agaricomycetidae</taxon>
        <taxon>Agaricales</taxon>
        <taxon>Marasmiineae</taxon>
        <taxon>Mycenaceae</taxon>
        <taxon>Mycena</taxon>
    </lineage>
</organism>
<gene>
    <name evidence="2" type="ORF">HMN09_01190200</name>
</gene>
<accession>A0A8H6S6D1</accession>
<sequence>MQTRQYGKRGRELVSAFMAVESHASASCSLPPCRRRRHLQRQPTSRRVIPVEPTVVWANLSPTSLGFDEHGELVVVATSKLHCSTPFPRGCLVAGSGLSSGVVVKRAERRQECGVSVVNGNRAPAALAAHTQPRRRCTEVAGEEDFVCPPVGSARHLVSGEARSGRDHHVLCGQCPASGRDLFASLSTASRLDSLRGKRESLALHHLAIRDSLRSRAVCGRASQVVLNSASAFGRTGAAESSIVGILKGSSLRSRVTYPSTVYHRPIHPPCGPYNPFHPTPTATFCVAPSIALRGTAFRPTPTLFGRRARLPLRPARRCASRYAAHVVRRPSSLGTRDDMLGGGWPLRRASHASRCAEDSGTVLATFGAREILVEGHFQLCLVGAVLVSTEQRRRRARPCPSSPKSGAAWEAPGRQADIVEERQLGLRRWGAGRWSSWGLCASSFGLL</sequence>
<dbReference type="EMBL" id="JACAZE010000020">
    <property type="protein sequence ID" value="KAF7293930.1"/>
    <property type="molecule type" value="Genomic_DNA"/>
</dbReference>
<protein>
    <submittedName>
        <fullName evidence="2">Uncharacterized protein</fullName>
    </submittedName>
</protein>
<evidence type="ECO:0000256" key="1">
    <source>
        <dbReference type="SAM" id="MobiDB-lite"/>
    </source>
</evidence>
<name>A0A8H6S6D1_MYCCL</name>
<dbReference type="Proteomes" id="UP000613580">
    <property type="component" value="Unassembled WGS sequence"/>
</dbReference>
<dbReference type="AlphaFoldDB" id="A0A8H6S6D1"/>
<feature type="region of interest" description="Disordered" evidence="1">
    <location>
        <begin position="394"/>
        <end position="413"/>
    </location>
</feature>
<reference evidence="2" key="1">
    <citation type="submission" date="2020-05" db="EMBL/GenBank/DDBJ databases">
        <title>Mycena genomes resolve the evolution of fungal bioluminescence.</title>
        <authorList>
            <person name="Tsai I.J."/>
        </authorList>
    </citation>
    <scope>NUCLEOTIDE SEQUENCE</scope>
    <source>
        <strain evidence="2">110903Hualien_Pintung</strain>
    </source>
</reference>
<keyword evidence="3" id="KW-1185">Reference proteome</keyword>
<evidence type="ECO:0000313" key="2">
    <source>
        <dbReference type="EMBL" id="KAF7293930.1"/>
    </source>
</evidence>